<gene>
    <name evidence="1" type="ORF">HICCMSTLAB_LOCUS474</name>
</gene>
<dbReference type="AlphaFoldDB" id="A0A8J2E4Z6"/>
<organism evidence="1 2">
    <name type="scientific">Cotesia congregata</name>
    <name type="common">Parasitoid wasp</name>
    <name type="synonym">Apanteles congregatus</name>
    <dbReference type="NCBI Taxonomy" id="51543"/>
    <lineage>
        <taxon>Eukaryota</taxon>
        <taxon>Metazoa</taxon>
        <taxon>Ecdysozoa</taxon>
        <taxon>Arthropoda</taxon>
        <taxon>Hexapoda</taxon>
        <taxon>Insecta</taxon>
        <taxon>Pterygota</taxon>
        <taxon>Neoptera</taxon>
        <taxon>Endopterygota</taxon>
        <taxon>Hymenoptera</taxon>
        <taxon>Apocrita</taxon>
        <taxon>Ichneumonoidea</taxon>
        <taxon>Braconidae</taxon>
        <taxon>Microgastrinae</taxon>
        <taxon>Cotesia</taxon>
    </lineage>
</organism>
<keyword evidence="2" id="KW-1185">Reference proteome</keyword>
<comment type="caution">
    <text evidence="1">The sequence shown here is derived from an EMBL/GenBank/DDBJ whole genome shotgun (WGS) entry which is preliminary data.</text>
</comment>
<name>A0A8J2E4Z6_COTCN</name>
<reference evidence="1" key="1">
    <citation type="submission" date="2021-04" db="EMBL/GenBank/DDBJ databases">
        <authorList>
            <person name="Chebbi M.A.C M."/>
        </authorList>
    </citation>
    <scope>NUCLEOTIDE SEQUENCE</scope>
</reference>
<accession>A0A8J2E4Z6</accession>
<evidence type="ECO:0008006" key="3">
    <source>
        <dbReference type="Google" id="ProtNLM"/>
    </source>
</evidence>
<evidence type="ECO:0000313" key="2">
    <source>
        <dbReference type="Proteomes" id="UP000786811"/>
    </source>
</evidence>
<protein>
    <recommendedName>
        <fullName evidence="3">DUF4371 domain-containing protein</fullName>
    </recommendedName>
</protein>
<dbReference type="Proteomes" id="UP000786811">
    <property type="component" value="Unassembled WGS sequence"/>
</dbReference>
<evidence type="ECO:0000313" key="1">
    <source>
        <dbReference type="EMBL" id="CAG5073531.1"/>
    </source>
</evidence>
<dbReference type="OrthoDB" id="10023262at2759"/>
<dbReference type="PANTHER" id="PTHR37162">
    <property type="entry name" value="HAT FAMILY DIMERISATION DOMAINCONTAINING PROTEIN-RELATED"/>
    <property type="match status" value="1"/>
</dbReference>
<proteinExistence type="predicted"/>
<sequence length="256" mass="28987">MTKEKNKNQYVQKYRKEWELDVNFKGWLSEVPGDSQAAHCKLCKSNLKAHKKNLNDHLNSTKHKEAIKRDKTIVHNQKIDTFIKPTILEERKIVELRIAVFIAKNCSIRAVVELSVLIKSLDKSSKILNEIKLHRTKCTSLVLNVIAPCMLQELIEDIVEFGEATALYDAFTNNIKDSGLNLNNLIGIGVDGVNAMVGAHNSLASRLTALIPHLVVVKCVCHSLHLAAEEAFKCLPKHIDFLIKECYNWFSMSSKR</sequence>
<dbReference type="EMBL" id="CAJNRD030001114">
    <property type="protein sequence ID" value="CAG5073531.1"/>
    <property type="molecule type" value="Genomic_DNA"/>
</dbReference>
<dbReference type="PANTHER" id="PTHR37162:SF1">
    <property type="entry name" value="BED-TYPE DOMAIN-CONTAINING PROTEIN"/>
    <property type="match status" value="1"/>
</dbReference>